<evidence type="ECO:0000313" key="2">
    <source>
        <dbReference type="Proteomes" id="UP000308600"/>
    </source>
</evidence>
<reference evidence="1 2" key="1">
    <citation type="journal article" date="2019" name="Nat. Ecol. Evol.">
        <title>Megaphylogeny resolves global patterns of mushroom evolution.</title>
        <authorList>
            <person name="Varga T."/>
            <person name="Krizsan K."/>
            <person name="Foldi C."/>
            <person name="Dima B."/>
            <person name="Sanchez-Garcia M."/>
            <person name="Sanchez-Ramirez S."/>
            <person name="Szollosi G.J."/>
            <person name="Szarkandi J.G."/>
            <person name="Papp V."/>
            <person name="Albert L."/>
            <person name="Andreopoulos W."/>
            <person name="Angelini C."/>
            <person name="Antonin V."/>
            <person name="Barry K.W."/>
            <person name="Bougher N.L."/>
            <person name="Buchanan P."/>
            <person name="Buyck B."/>
            <person name="Bense V."/>
            <person name="Catcheside P."/>
            <person name="Chovatia M."/>
            <person name="Cooper J."/>
            <person name="Damon W."/>
            <person name="Desjardin D."/>
            <person name="Finy P."/>
            <person name="Geml J."/>
            <person name="Haridas S."/>
            <person name="Hughes K."/>
            <person name="Justo A."/>
            <person name="Karasinski D."/>
            <person name="Kautmanova I."/>
            <person name="Kiss B."/>
            <person name="Kocsube S."/>
            <person name="Kotiranta H."/>
            <person name="LaButti K.M."/>
            <person name="Lechner B.E."/>
            <person name="Liimatainen K."/>
            <person name="Lipzen A."/>
            <person name="Lukacs Z."/>
            <person name="Mihaltcheva S."/>
            <person name="Morgado L.N."/>
            <person name="Niskanen T."/>
            <person name="Noordeloos M.E."/>
            <person name="Ohm R.A."/>
            <person name="Ortiz-Santana B."/>
            <person name="Ovrebo C."/>
            <person name="Racz N."/>
            <person name="Riley R."/>
            <person name="Savchenko A."/>
            <person name="Shiryaev A."/>
            <person name="Soop K."/>
            <person name="Spirin V."/>
            <person name="Szebenyi C."/>
            <person name="Tomsovsky M."/>
            <person name="Tulloss R.E."/>
            <person name="Uehling J."/>
            <person name="Grigoriev I.V."/>
            <person name="Vagvolgyi C."/>
            <person name="Papp T."/>
            <person name="Martin F.M."/>
            <person name="Miettinen O."/>
            <person name="Hibbett D.S."/>
            <person name="Nagy L.G."/>
        </authorList>
    </citation>
    <scope>NUCLEOTIDE SEQUENCE [LARGE SCALE GENOMIC DNA]</scope>
    <source>
        <strain evidence="1 2">NL-1719</strain>
    </source>
</reference>
<accession>A0ACD3A2N7</accession>
<sequence>REVQGGREAMSLLPLSNSGAELFSRAAFEPADEDLLGEPMDVDSDEEYAARKSKGKGRASSKRIQWPQRKRKPVVLDSDEEDEEVKELISLSDGDNDAACIEVQRDWLTISHHAHLRTHH</sequence>
<dbReference type="Proteomes" id="UP000308600">
    <property type="component" value="Unassembled WGS sequence"/>
</dbReference>
<organism evidence="1 2">
    <name type="scientific">Pluteus cervinus</name>
    <dbReference type="NCBI Taxonomy" id="181527"/>
    <lineage>
        <taxon>Eukaryota</taxon>
        <taxon>Fungi</taxon>
        <taxon>Dikarya</taxon>
        <taxon>Basidiomycota</taxon>
        <taxon>Agaricomycotina</taxon>
        <taxon>Agaricomycetes</taxon>
        <taxon>Agaricomycetidae</taxon>
        <taxon>Agaricales</taxon>
        <taxon>Pluteineae</taxon>
        <taxon>Pluteaceae</taxon>
        <taxon>Pluteus</taxon>
    </lineage>
</organism>
<keyword evidence="2" id="KW-1185">Reference proteome</keyword>
<gene>
    <name evidence="1" type="ORF">BDN72DRAFT_905277</name>
</gene>
<protein>
    <submittedName>
        <fullName evidence="1">Uncharacterized protein</fullName>
    </submittedName>
</protein>
<evidence type="ECO:0000313" key="1">
    <source>
        <dbReference type="EMBL" id="TFK60093.1"/>
    </source>
</evidence>
<feature type="non-terminal residue" evidence="1">
    <location>
        <position position="1"/>
    </location>
</feature>
<name>A0ACD3A2N7_9AGAR</name>
<dbReference type="EMBL" id="ML208833">
    <property type="protein sequence ID" value="TFK60093.1"/>
    <property type="molecule type" value="Genomic_DNA"/>
</dbReference>
<proteinExistence type="predicted"/>